<feature type="domain" description="DNA polymerase I 3'-5' exonuclease" evidence="1">
    <location>
        <begin position="1"/>
        <end position="44"/>
    </location>
</feature>
<dbReference type="SUPFAM" id="SSF53098">
    <property type="entry name" value="Ribonuclease H-like"/>
    <property type="match status" value="1"/>
</dbReference>
<dbReference type="EMBL" id="AZMM01016386">
    <property type="protein sequence ID" value="ETJ29071.1"/>
    <property type="molecule type" value="Genomic_DNA"/>
</dbReference>
<dbReference type="GO" id="GO:0003676">
    <property type="term" value="F:nucleic acid binding"/>
    <property type="evidence" value="ECO:0007669"/>
    <property type="project" value="InterPro"/>
</dbReference>
<sequence>LNKNNITVKEFDFDTAIAAYLLDSAQSKYNLTELIEKYLNEEIDGSESENEGILGSYIPKLYMILKSNIEK</sequence>
<feature type="non-terminal residue" evidence="2">
    <location>
        <position position="1"/>
    </location>
</feature>
<dbReference type="Pfam" id="PF22619">
    <property type="entry name" value="DNA_polI_exo1"/>
    <property type="match status" value="1"/>
</dbReference>
<organism evidence="2">
    <name type="scientific">human gut metagenome</name>
    <dbReference type="NCBI Taxonomy" id="408170"/>
    <lineage>
        <taxon>unclassified sequences</taxon>
        <taxon>metagenomes</taxon>
        <taxon>organismal metagenomes</taxon>
    </lineage>
</organism>
<dbReference type="Gene3D" id="3.30.420.10">
    <property type="entry name" value="Ribonuclease H-like superfamily/Ribonuclease H"/>
    <property type="match status" value="1"/>
</dbReference>
<evidence type="ECO:0000313" key="2">
    <source>
        <dbReference type="EMBL" id="ETJ29071.1"/>
    </source>
</evidence>
<name>W1XFX9_9ZZZZ</name>
<dbReference type="InterPro" id="IPR054690">
    <property type="entry name" value="DNA_polI_exonuclease"/>
</dbReference>
<feature type="non-terminal residue" evidence="2">
    <location>
        <position position="71"/>
    </location>
</feature>
<reference evidence="2" key="1">
    <citation type="submission" date="2013-12" db="EMBL/GenBank/DDBJ databases">
        <title>A Varibaculum cambriense genome reconstructed from a premature infant gut community with otherwise low bacterial novelty that shifts toward anaerobic metabolism during the third week of life.</title>
        <authorList>
            <person name="Brown C.T."/>
            <person name="Sharon I."/>
            <person name="Thomas B.C."/>
            <person name="Castelle C.J."/>
            <person name="Morowitz M.J."/>
            <person name="Banfield J.F."/>
        </authorList>
    </citation>
    <scope>NUCLEOTIDE SEQUENCE</scope>
</reference>
<proteinExistence type="predicted"/>
<protein>
    <submittedName>
        <fullName evidence="2">DNA polymerase I</fullName>
    </submittedName>
</protein>
<dbReference type="AlphaFoldDB" id="W1XFX9"/>
<dbReference type="InterPro" id="IPR036397">
    <property type="entry name" value="RNaseH_sf"/>
</dbReference>
<gene>
    <name evidence="2" type="ORF">Q604_UNBC16386G0001</name>
</gene>
<comment type="caution">
    <text evidence="2">The sequence shown here is derived from an EMBL/GenBank/DDBJ whole genome shotgun (WGS) entry which is preliminary data.</text>
</comment>
<accession>W1XFX9</accession>
<evidence type="ECO:0000259" key="1">
    <source>
        <dbReference type="Pfam" id="PF22619"/>
    </source>
</evidence>
<dbReference type="InterPro" id="IPR012337">
    <property type="entry name" value="RNaseH-like_sf"/>
</dbReference>